<dbReference type="GO" id="GO:0005829">
    <property type="term" value="C:cytosol"/>
    <property type="evidence" value="ECO:0007669"/>
    <property type="project" value="TreeGrafter"/>
</dbReference>
<dbReference type="PROSITE" id="PS51278">
    <property type="entry name" value="GATASE_TYPE_2"/>
    <property type="match status" value="1"/>
</dbReference>
<evidence type="ECO:0000256" key="8">
    <source>
        <dbReference type="PIRSR" id="PIRSR001589-2"/>
    </source>
</evidence>
<dbReference type="AlphaFoldDB" id="A0A7H0LDB6"/>
<keyword evidence="5 8" id="KW-0067">ATP-binding</keyword>
<dbReference type="Gene3D" id="3.40.50.620">
    <property type="entry name" value="HUPs"/>
    <property type="match status" value="1"/>
</dbReference>
<protein>
    <recommendedName>
        <fullName evidence="3">asparagine synthase (glutamine-hydrolyzing)</fullName>
        <ecNumber evidence="3">6.3.5.4</ecNumber>
    </recommendedName>
</protein>
<accession>A0A7H0LDB6</accession>
<evidence type="ECO:0000313" key="11">
    <source>
        <dbReference type="Proteomes" id="UP000516148"/>
    </source>
</evidence>
<dbReference type="CDD" id="cd01991">
    <property type="entry name" value="Asn_synthase_B_C"/>
    <property type="match status" value="1"/>
</dbReference>
<dbReference type="GO" id="GO:0004066">
    <property type="term" value="F:asparagine synthase (glutamine-hydrolyzing) activity"/>
    <property type="evidence" value="ECO:0007669"/>
    <property type="project" value="UniProtKB-EC"/>
</dbReference>
<dbReference type="SUPFAM" id="SSF56235">
    <property type="entry name" value="N-terminal nucleophile aminohydrolases (Ntn hydrolases)"/>
    <property type="match status" value="1"/>
</dbReference>
<feature type="domain" description="Glutamine amidotransferase type-2" evidence="9">
    <location>
        <begin position="1"/>
        <end position="204"/>
    </location>
</feature>
<dbReference type="PANTHER" id="PTHR43284">
    <property type="entry name" value="ASPARAGINE SYNTHETASE (GLUTAMINE-HYDROLYZING)"/>
    <property type="match status" value="1"/>
</dbReference>
<dbReference type="PIRSF" id="PIRSF001589">
    <property type="entry name" value="Asn_synthetase_glu-h"/>
    <property type="match status" value="1"/>
</dbReference>
<evidence type="ECO:0000313" key="10">
    <source>
        <dbReference type="EMBL" id="QNQ07669.1"/>
    </source>
</evidence>
<evidence type="ECO:0000256" key="3">
    <source>
        <dbReference type="ARBA" id="ARBA00012737"/>
    </source>
</evidence>
<evidence type="ECO:0000256" key="2">
    <source>
        <dbReference type="ARBA" id="ARBA00005752"/>
    </source>
</evidence>
<dbReference type="PANTHER" id="PTHR43284:SF1">
    <property type="entry name" value="ASPARAGINE SYNTHETASE"/>
    <property type="match status" value="1"/>
</dbReference>
<comment type="similarity">
    <text evidence="2">Belongs to the asparagine synthetase family.</text>
</comment>
<keyword evidence="4 8" id="KW-0547">Nucleotide-binding</keyword>
<evidence type="ECO:0000256" key="1">
    <source>
        <dbReference type="ARBA" id="ARBA00005187"/>
    </source>
</evidence>
<dbReference type="InterPro" id="IPR006426">
    <property type="entry name" value="Asn_synth_AEB"/>
</dbReference>
<comment type="catalytic activity">
    <reaction evidence="7">
        <text>L-aspartate + L-glutamine + ATP + H2O = L-asparagine + L-glutamate + AMP + diphosphate + H(+)</text>
        <dbReference type="Rhea" id="RHEA:12228"/>
        <dbReference type="ChEBI" id="CHEBI:15377"/>
        <dbReference type="ChEBI" id="CHEBI:15378"/>
        <dbReference type="ChEBI" id="CHEBI:29985"/>
        <dbReference type="ChEBI" id="CHEBI:29991"/>
        <dbReference type="ChEBI" id="CHEBI:30616"/>
        <dbReference type="ChEBI" id="CHEBI:33019"/>
        <dbReference type="ChEBI" id="CHEBI:58048"/>
        <dbReference type="ChEBI" id="CHEBI:58359"/>
        <dbReference type="ChEBI" id="CHEBI:456215"/>
        <dbReference type="EC" id="6.3.5.4"/>
    </reaction>
</comment>
<keyword evidence="11" id="KW-1185">Reference proteome</keyword>
<dbReference type="Pfam" id="PF00733">
    <property type="entry name" value="Asn_synthase"/>
    <property type="match status" value="1"/>
</dbReference>
<dbReference type="InterPro" id="IPR033738">
    <property type="entry name" value="AsnB_N"/>
</dbReference>
<organism evidence="10 11">
    <name type="scientific">Sphingomonas alpina</name>
    <dbReference type="NCBI Taxonomy" id="653931"/>
    <lineage>
        <taxon>Bacteria</taxon>
        <taxon>Pseudomonadati</taxon>
        <taxon>Pseudomonadota</taxon>
        <taxon>Alphaproteobacteria</taxon>
        <taxon>Sphingomonadales</taxon>
        <taxon>Sphingomonadaceae</taxon>
        <taxon>Sphingomonas</taxon>
    </lineage>
</organism>
<name>A0A7H0LDB6_9SPHN</name>
<evidence type="ECO:0000256" key="5">
    <source>
        <dbReference type="ARBA" id="ARBA00022840"/>
    </source>
</evidence>
<dbReference type="Pfam" id="PF13522">
    <property type="entry name" value="GATase_6"/>
    <property type="match status" value="1"/>
</dbReference>
<comment type="pathway">
    <text evidence="1">Amino-acid biosynthesis; L-asparagine biosynthesis; L-asparagine from L-aspartate (L-Gln route): step 1/1.</text>
</comment>
<feature type="binding site" evidence="8">
    <location>
        <begin position="358"/>
        <end position="359"/>
    </location>
    <ligand>
        <name>ATP</name>
        <dbReference type="ChEBI" id="CHEBI:30616"/>
    </ligand>
</feature>
<dbReference type="InterPro" id="IPR001962">
    <property type="entry name" value="Asn_synthase"/>
</dbReference>
<reference evidence="10 11" key="1">
    <citation type="submission" date="2020-09" db="EMBL/GenBank/DDBJ databases">
        <title>Sphingomonas sp., a new species isolated from pork steak.</title>
        <authorList>
            <person name="Heidler von Heilborn D."/>
        </authorList>
    </citation>
    <scope>NUCLEOTIDE SEQUENCE [LARGE SCALE GENOMIC DNA]</scope>
    <source>
        <strain evidence="11">S8-3T</strain>
    </source>
</reference>
<dbReference type="EC" id="6.3.5.4" evidence="3"/>
<sequence>MPVSAREEVVKVRDSMARRGPDGAGLWANDDGGCVLGHRRLSILDLSDRALQPMESRDGRYVIVYNGEIYNYPELRAAALAAGRTLVTTSDTEILLDLFEQHGPAMLDTLRGMFAFAIWDNVTRSLFLARDAFGIKPLFFSHKNGVFRFASQVRALRAGSGISDARDPAGVIGFLLLGSVPEPFTWYADITSLPAGHCMTVDASGVMQRRYVDAAAILVSAERERIDHGVALRRAHNAVRDSIKAHLLADVPVGLFLSGGIDSAAILGVAMEGATRPIHTITLGFDEFEGTDDDEVPIAGRIAAFYGAQHNVRRIGRDEFLADIDEILATMDQPSIDGINTWFVAKAAQEQGLKVALSGVGGDEMLGGYPSFNDVPAWHSRYGLIARTPGIGPVIGTLVKTLMPGFAANNPKAAGLLRYTGTLGGAYLVRRALRLPDDFSAILDPAFVKAGLSRLGIVGRMNDVLDPMPDSDQASVTLLELGFYMRNQLLRDADWAGMRHSVEIRTPLVDIALFRELAPLIGHLKAGEGKQLLADAPVIALPGWHRHRSKTGFRIPYASWMSGIDGLAERSAVASGNNGLLSREWSRYLLDHYRTTT</sequence>
<evidence type="ECO:0000256" key="7">
    <source>
        <dbReference type="ARBA" id="ARBA00048741"/>
    </source>
</evidence>
<keyword evidence="10" id="KW-0436">Ligase</keyword>
<proteinExistence type="inferred from homology"/>
<dbReference type="InterPro" id="IPR017932">
    <property type="entry name" value="GATase_2_dom"/>
</dbReference>
<dbReference type="Gene3D" id="3.60.20.10">
    <property type="entry name" value="Glutamine Phosphoribosylpyrophosphate, subunit 1, domain 1"/>
    <property type="match status" value="1"/>
</dbReference>
<evidence type="ECO:0000256" key="4">
    <source>
        <dbReference type="ARBA" id="ARBA00022741"/>
    </source>
</evidence>
<dbReference type="KEGG" id="spap:H3Z74_12650"/>
<evidence type="ECO:0000259" key="9">
    <source>
        <dbReference type="PROSITE" id="PS51278"/>
    </source>
</evidence>
<feature type="binding site" evidence="8">
    <location>
        <position position="91"/>
    </location>
    <ligand>
        <name>L-glutamine</name>
        <dbReference type="ChEBI" id="CHEBI:58359"/>
    </ligand>
</feature>
<dbReference type="SUPFAM" id="SSF52402">
    <property type="entry name" value="Adenine nucleotide alpha hydrolases-like"/>
    <property type="match status" value="1"/>
</dbReference>
<dbReference type="Proteomes" id="UP000516148">
    <property type="component" value="Chromosome"/>
</dbReference>
<dbReference type="GO" id="GO:0005524">
    <property type="term" value="F:ATP binding"/>
    <property type="evidence" value="ECO:0007669"/>
    <property type="project" value="UniProtKB-KW"/>
</dbReference>
<evidence type="ECO:0000256" key="6">
    <source>
        <dbReference type="ARBA" id="ARBA00022962"/>
    </source>
</evidence>
<keyword evidence="6" id="KW-0315">Glutamine amidotransferase</keyword>
<dbReference type="InterPro" id="IPR014729">
    <property type="entry name" value="Rossmann-like_a/b/a_fold"/>
</dbReference>
<dbReference type="EMBL" id="CP061038">
    <property type="protein sequence ID" value="QNQ07669.1"/>
    <property type="molecule type" value="Genomic_DNA"/>
</dbReference>
<gene>
    <name evidence="10" type="primary">asnB</name>
    <name evidence="10" type="ORF">H3Z74_12650</name>
</gene>
<dbReference type="InterPro" id="IPR051786">
    <property type="entry name" value="ASN_synthetase/amidase"/>
</dbReference>
<dbReference type="CDD" id="cd00712">
    <property type="entry name" value="AsnB"/>
    <property type="match status" value="1"/>
</dbReference>
<dbReference type="InterPro" id="IPR029055">
    <property type="entry name" value="Ntn_hydrolases_N"/>
</dbReference>
<dbReference type="NCBIfam" id="TIGR01536">
    <property type="entry name" value="asn_synth_AEB"/>
    <property type="match status" value="1"/>
</dbReference>
<dbReference type="GO" id="GO:0006529">
    <property type="term" value="P:asparagine biosynthetic process"/>
    <property type="evidence" value="ECO:0007669"/>
    <property type="project" value="InterPro"/>
</dbReference>